<proteinExistence type="predicted"/>
<organism evidence="1 2">
    <name type="scientific">Flavobacterium columnare</name>
    <dbReference type="NCBI Taxonomy" id="996"/>
    <lineage>
        <taxon>Bacteria</taxon>
        <taxon>Pseudomonadati</taxon>
        <taxon>Bacteroidota</taxon>
        <taxon>Flavobacteriia</taxon>
        <taxon>Flavobacteriales</taxon>
        <taxon>Flavobacteriaceae</taxon>
        <taxon>Flavobacterium</taxon>
    </lineage>
</organism>
<protein>
    <submittedName>
        <fullName evidence="1">Uncharacterized protein</fullName>
    </submittedName>
</protein>
<name>A0A2D0AHM9_9FLAO</name>
<dbReference type="AlphaFoldDB" id="A0A2D0AHM9"/>
<gene>
    <name evidence="1" type="ORF">BWK62_11465</name>
</gene>
<comment type="caution">
    <text evidence="1">The sequence shown here is derived from an EMBL/GenBank/DDBJ whole genome shotgun (WGS) entry which is preliminary data.</text>
</comment>
<evidence type="ECO:0000313" key="1">
    <source>
        <dbReference type="EMBL" id="OWP75679.1"/>
    </source>
</evidence>
<dbReference type="Proteomes" id="UP000198034">
    <property type="component" value="Unassembled WGS sequence"/>
</dbReference>
<evidence type="ECO:0000313" key="2">
    <source>
        <dbReference type="Proteomes" id="UP000198034"/>
    </source>
</evidence>
<accession>A0A2D0AHM9</accession>
<sequence>MGTIRPQQNQNIFDIALQEYGSIETTFDILDDNGFYNITNDLSEYEDLIIGREAFKKDIVDYYKSRNIKPATGSSKEDEDLINDLTGINFMTLEDDFFVY</sequence>
<dbReference type="OrthoDB" id="1100373at2"/>
<dbReference type="EMBL" id="MTCY01000037">
    <property type="protein sequence ID" value="OWP75679.1"/>
    <property type="molecule type" value="Genomic_DNA"/>
</dbReference>
<reference evidence="1 2" key="1">
    <citation type="journal article" date="2017" name="Infect. Genet. Evol.">
        <title>Comparative genome analysis of fish pathogen Flavobacterium columnare reveals extensive sequence diversity within the species.</title>
        <authorList>
            <person name="Kayansamruaj P."/>
            <person name="Dong H.T."/>
            <person name="Hirono I."/>
            <person name="Kondo H."/>
            <person name="Senapin S."/>
            <person name="Rodkhum C."/>
        </authorList>
    </citation>
    <scope>NUCLEOTIDE SEQUENCE [LARGE SCALE GENOMIC DNA]</scope>
    <source>
        <strain evidence="1 2">1214</strain>
    </source>
</reference>